<evidence type="ECO:0000256" key="10">
    <source>
        <dbReference type="SAM" id="Phobius"/>
    </source>
</evidence>
<gene>
    <name evidence="11" type="ORF">H9734_03020</name>
</gene>
<dbReference type="PANTHER" id="PTHR43549:SF2">
    <property type="entry name" value="MULTIDRUG RESISTANCE PROTEIN NORM-RELATED"/>
    <property type="match status" value="1"/>
</dbReference>
<dbReference type="GO" id="GO:0005886">
    <property type="term" value="C:plasma membrane"/>
    <property type="evidence" value="ECO:0007669"/>
    <property type="project" value="UniProtKB-SubCell"/>
</dbReference>
<evidence type="ECO:0000256" key="8">
    <source>
        <dbReference type="ARBA" id="ARBA00023136"/>
    </source>
</evidence>
<feature type="transmembrane region" description="Helical" evidence="10">
    <location>
        <begin position="329"/>
        <end position="351"/>
    </location>
</feature>
<evidence type="ECO:0000256" key="6">
    <source>
        <dbReference type="ARBA" id="ARBA00022692"/>
    </source>
</evidence>
<dbReference type="InterPro" id="IPR045070">
    <property type="entry name" value="MATE_MepA-like"/>
</dbReference>
<accession>A0A9D2BIC5</accession>
<sequence length="464" mass="49675">MGKEKKDAQELYEKMTEAPVSGLIMSLAVPSMVTTLISSVYNLADTFFVGQIGTSATAAVGVVFSISMILNALGFWVGTGGSNLVSRMLGAKQQQEADRTASTAFFLSFLFGLIVAVVGIAAGAPLMRLLGATDTNLPYAVAYGRYIFIGAPFSASSLALSQCIRAEGKSRQSMIGQVTGGVLNMVLDPLFIFVFDWGISGAAIATALSQIIAWAILISYYVRKKTEVRISFRLMYRSFGEYKLLFQTGFPSLCRHGCNMFANIVLNWVAGGWGDAAIAAMSVSSRLLYLSNAVSLGLIEGCQPVIGYAHGMKNYKRVKDAFWFTAKTAMLSMCAFAVVGILFAPGLIGLFRDDADVIRIGATALRLICVALPFSAFMSCVSTLFQVVGRTLPSSLLVFCRQIVFYVPALIALPRLLGLLGLQSAGPVSDLLVFAVALPMVLHYFRQTDAAGENLKNSGNGKNA</sequence>
<evidence type="ECO:0000313" key="12">
    <source>
        <dbReference type="Proteomes" id="UP000886890"/>
    </source>
</evidence>
<dbReference type="GO" id="GO:0015297">
    <property type="term" value="F:antiporter activity"/>
    <property type="evidence" value="ECO:0007669"/>
    <property type="project" value="InterPro"/>
</dbReference>
<feature type="transmembrane region" description="Helical" evidence="10">
    <location>
        <begin position="287"/>
        <end position="309"/>
    </location>
</feature>
<protein>
    <recommendedName>
        <fullName evidence="3">Multidrug export protein MepA</fullName>
    </recommendedName>
</protein>
<keyword evidence="6 10" id="KW-0812">Transmembrane</keyword>
<keyword evidence="4" id="KW-0813">Transport</keyword>
<feature type="transmembrane region" description="Helical" evidence="10">
    <location>
        <begin position="363"/>
        <end position="388"/>
    </location>
</feature>
<evidence type="ECO:0000256" key="2">
    <source>
        <dbReference type="ARBA" id="ARBA00008417"/>
    </source>
</evidence>
<dbReference type="GO" id="GO:0042910">
    <property type="term" value="F:xenobiotic transmembrane transporter activity"/>
    <property type="evidence" value="ECO:0007669"/>
    <property type="project" value="InterPro"/>
</dbReference>
<evidence type="ECO:0000256" key="4">
    <source>
        <dbReference type="ARBA" id="ARBA00022448"/>
    </source>
</evidence>
<dbReference type="CDD" id="cd13143">
    <property type="entry name" value="MATE_MepA_like"/>
    <property type="match status" value="1"/>
</dbReference>
<keyword evidence="8 10" id="KW-0472">Membrane</keyword>
<dbReference type="Pfam" id="PF01554">
    <property type="entry name" value="MatE"/>
    <property type="match status" value="2"/>
</dbReference>
<evidence type="ECO:0000256" key="7">
    <source>
        <dbReference type="ARBA" id="ARBA00022989"/>
    </source>
</evidence>
<dbReference type="PANTHER" id="PTHR43549">
    <property type="entry name" value="MULTIDRUG RESISTANCE PROTEIN YPNP-RELATED"/>
    <property type="match status" value="1"/>
</dbReference>
<evidence type="ECO:0000256" key="5">
    <source>
        <dbReference type="ARBA" id="ARBA00022475"/>
    </source>
</evidence>
<reference evidence="11" key="1">
    <citation type="journal article" date="2021" name="PeerJ">
        <title>Extensive microbial diversity within the chicken gut microbiome revealed by metagenomics and culture.</title>
        <authorList>
            <person name="Gilroy R."/>
            <person name="Ravi A."/>
            <person name="Getino M."/>
            <person name="Pursley I."/>
            <person name="Horton D.L."/>
            <person name="Alikhan N.F."/>
            <person name="Baker D."/>
            <person name="Gharbi K."/>
            <person name="Hall N."/>
            <person name="Watson M."/>
            <person name="Adriaenssens E.M."/>
            <person name="Foster-Nyarko E."/>
            <person name="Jarju S."/>
            <person name="Secka A."/>
            <person name="Antonio M."/>
            <person name="Oren A."/>
            <person name="Chaudhuri R.R."/>
            <person name="La Ragione R."/>
            <person name="Hildebrand F."/>
            <person name="Pallen M.J."/>
        </authorList>
    </citation>
    <scope>NUCLEOTIDE SEQUENCE</scope>
    <source>
        <strain evidence="11">CHK183-1962</strain>
    </source>
</reference>
<organism evidence="11 12">
    <name type="scientific">Candidatus Fusicatenibacter merdavium</name>
    <dbReference type="NCBI Taxonomy" id="2838600"/>
    <lineage>
        <taxon>Bacteria</taxon>
        <taxon>Bacillati</taxon>
        <taxon>Bacillota</taxon>
        <taxon>Clostridia</taxon>
        <taxon>Lachnospirales</taxon>
        <taxon>Lachnospiraceae</taxon>
        <taxon>Fusicatenibacter</taxon>
    </lineage>
</organism>
<evidence type="ECO:0000256" key="9">
    <source>
        <dbReference type="ARBA" id="ARBA00023251"/>
    </source>
</evidence>
<keyword evidence="7 10" id="KW-1133">Transmembrane helix</keyword>
<comment type="similarity">
    <text evidence="2">Belongs to the multi antimicrobial extrusion (MATE) (TC 2.A.66.1) family. MepA subfamily.</text>
</comment>
<keyword evidence="9" id="KW-0046">Antibiotic resistance</keyword>
<dbReference type="EMBL" id="DXEK01000049">
    <property type="protein sequence ID" value="HIX76557.1"/>
    <property type="molecule type" value="Genomic_DNA"/>
</dbReference>
<dbReference type="InterPro" id="IPR002528">
    <property type="entry name" value="MATE_fam"/>
</dbReference>
<feature type="transmembrane region" description="Helical" evidence="10">
    <location>
        <begin position="56"/>
        <end position="79"/>
    </location>
</feature>
<dbReference type="GO" id="GO:0046677">
    <property type="term" value="P:response to antibiotic"/>
    <property type="evidence" value="ECO:0007669"/>
    <property type="project" value="UniProtKB-KW"/>
</dbReference>
<feature type="transmembrane region" description="Helical" evidence="10">
    <location>
        <begin position="100"/>
        <end position="123"/>
    </location>
</feature>
<comment type="subcellular location">
    <subcellularLocation>
        <location evidence="1">Cell membrane</location>
        <topology evidence="1">Multi-pass membrane protein</topology>
    </subcellularLocation>
</comment>
<reference evidence="11" key="2">
    <citation type="submission" date="2021-04" db="EMBL/GenBank/DDBJ databases">
        <authorList>
            <person name="Gilroy R."/>
        </authorList>
    </citation>
    <scope>NUCLEOTIDE SEQUENCE</scope>
    <source>
        <strain evidence="11">CHK183-1962</strain>
    </source>
</reference>
<evidence type="ECO:0000313" key="11">
    <source>
        <dbReference type="EMBL" id="HIX76557.1"/>
    </source>
</evidence>
<comment type="caution">
    <text evidence="11">The sequence shown here is derived from an EMBL/GenBank/DDBJ whole genome shotgun (WGS) entry which is preliminary data.</text>
</comment>
<dbReference type="InterPro" id="IPR052031">
    <property type="entry name" value="Membrane_Transporter-Flippase"/>
</dbReference>
<dbReference type="AlphaFoldDB" id="A0A9D2BIC5"/>
<dbReference type="NCBIfam" id="TIGR00797">
    <property type="entry name" value="matE"/>
    <property type="match status" value="1"/>
</dbReference>
<feature type="transmembrane region" description="Helical" evidence="10">
    <location>
        <begin position="425"/>
        <end position="445"/>
    </location>
</feature>
<dbReference type="PIRSF" id="PIRSF006603">
    <property type="entry name" value="DinF"/>
    <property type="match status" value="1"/>
</dbReference>
<evidence type="ECO:0000256" key="1">
    <source>
        <dbReference type="ARBA" id="ARBA00004651"/>
    </source>
</evidence>
<evidence type="ECO:0000256" key="3">
    <source>
        <dbReference type="ARBA" id="ARBA00022106"/>
    </source>
</evidence>
<dbReference type="InterPro" id="IPR048279">
    <property type="entry name" value="MdtK-like"/>
</dbReference>
<feature type="transmembrane region" description="Helical" evidence="10">
    <location>
        <begin position="201"/>
        <end position="222"/>
    </location>
</feature>
<feature type="transmembrane region" description="Helical" evidence="10">
    <location>
        <begin position="143"/>
        <end position="163"/>
    </location>
</feature>
<keyword evidence="5" id="KW-1003">Cell membrane</keyword>
<dbReference type="Proteomes" id="UP000886890">
    <property type="component" value="Unassembled WGS sequence"/>
</dbReference>
<proteinExistence type="inferred from homology"/>
<feature type="transmembrane region" description="Helical" evidence="10">
    <location>
        <begin position="20"/>
        <end position="44"/>
    </location>
</feature>
<name>A0A9D2BIC5_9FIRM</name>
<feature type="transmembrane region" description="Helical" evidence="10">
    <location>
        <begin position="175"/>
        <end position="195"/>
    </location>
</feature>